<gene>
    <name evidence="2" type="ORF">ACFQ0P_10380</name>
</gene>
<sequence length="172" mass="18862">MQFVILGLLMIAPMSLYDLHKQFAAGPSLFYSASFGSLQRALRQLVARGWVTVTDASSSARRRNLHAPTEEGLEAWRAWMREPLSGAAAETSMLAKVFLLGLLPDGPERDAALDVLRESAAAALADLRAVAAELDAAEIPDAYGEIFRYQRATLDYGIRSHELAIDWLAELD</sequence>
<dbReference type="PANTHER" id="PTHR43252:SF6">
    <property type="entry name" value="NEGATIVE TRANSCRIPTION REGULATOR PADR"/>
    <property type="match status" value="1"/>
</dbReference>
<protein>
    <submittedName>
        <fullName evidence="2">PadR family transcriptional regulator</fullName>
    </submittedName>
</protein>
<dbReference type="SUPFAM" id="SSF46785">
    <property type="entry name" value="Winged helix' DNA-binding domain"/>
    <property type="match status" value="1"/>
</dbReference>
<dbReference type="InterPro" id="IPR036390">
    <property type="entry name" value="WH_DNA-bd_sf"/>
</dbReference>
<organism evidence="2 3">
    <name type="scientific">Microbacterium insulae</name>
    <dbReference type="NCBI Taxonomy" id="483014"/>
    <lineage>
        <taxon>Bacteria</taxon>
        <taxon>Bacillati</taxon>
        <taxon>Actinomycetota</taxon>
        <taxon>Actinomycetes</taxon>
        <taxon>Micrococcales</taxon>
        <taxon>Microbacteriaceae</taxon>
        <taxon>Microbacterium</taxon>
    </lineage>
</organism>
<dbReference type="Gene3D" id="1.10.10.10">
    <property type="entry name" value="Winged helix-like DNA-binding domain superfamily/Winged helix DNA-binding domain"/>
    <property type="match status" value="1"/>
</dbReference>
<dbReference type="EMBL" id="JBHTII010000001">
    <property type="protein sequence ID" value="MFD0790809.1"/>
    <property type="molecule type" value="Genomic_DNA"/>
</dbReference>
<reference evidence="3" key="1">
    <citation type="journal article" date="2019" name="Int. J. Syst. Evol. Microbiol.">
        <title>The Global Catalogue of Microorganisms (GCM) 10K type strain sequencing project: providing services to taxonomists for standard genome sequencing and annotation.</title>
        <authorList>
            <consortium name="The Broad Institute Genomics Platform"/>
            <consortium name="The Broad Institute Genome Sequencing Center for Infectious Disease"/>
            <person name="Wu L."/>
            <person name="Ma J."/>
        </authorList>
    </citation>
    <scope>NUCLEOTIDE SEQUENCE [LARGE SCALE GENOMIC DNA]</scope>
    <source>
        <strain evidence="3">CCUG 54523</strain>
    </source>
</reference>
<dbReference type="PANTHER" id="PTHR43252">
    <property type="entry name" value="TRANSCRIPTIONAL REGULATOR YQJI"/>
    <property type="match status" value="1"/>
</dbReference>
<dbReference type="Pfam" id="PF10400">
    <property type="entry name" value="Vir_act_alpha_C"/>
    <property type="match status" value="1"/>
</dbReference>
<dbReference type="InterPro" id="IPR036388">
    <property type="entry name" value="WH-like_DNA-bd_sf"/>
</dbReference>
<name>A0ABW3AJ72_9MICO</name>
<keyword evidence="3" id="KW-1185">Reference proteome</keyword>
<evidence type="ECO:0000313" key="3">
    <source>
        <dbReference type="Proteomes" id="UP001597055"/>
    </source>
</evidence>
<accession>A0ABW3AJ72</accession>
<dbReference type="RefSeq" id="WP_204978626.1">
    <property type="nucleotide sequence ID" value="NZ_JBHTII010000001.1"/>
</dbReference>
<proteinExistence type="predicted"/>
<comment type="caution">
    <text evidence="2">The sequence shown here is derived from an EMBL/GenBank/DDBJ whole genome shotgun (WGS) entry which is preliminary data.</text>
</comment>
<evidence type="ECO:0000313" key="2">
    <source>
        <dbReference type="EMBL" id="MFD0790809.1"/>
    </source>
</evidence>
<dbReference type="Proteomes" id="UP001597055">
    <property type="component" value="Unassembled WGS sequence"/>
</dbReference>
<dbReference type="InterPro" id="IPR018309">
    <property type="entry name" value="Tscrpt_reg_PadR_C"/>
</dbReference>
<feature type="domain" description="Transcription regulator PadR C-terminal" evidence="1">
    <location>
        <begin position="93"/>
        <end position="170"/>
    </location>
</feature>
<evidence type="ECO:0000259" key="1">
    <source>
        <dbReference type="Pfam" id="PF10400"/>
    </source>
</evidence>